<dbReference type="EMBL" id="BAAAUF010000045">
    <property type="protein sequence ID" value="GAA3056927.1"/>
    <property type="molecule type" value="Genomic_DNA"/>
</dbReference>
<organism evidence="2 3">
    <name type="scientific">Streptomyces glomeratus</name>
    <dbReference type="NCBI Taxonomy" id="284452"/>
    <lineage>
        <taxon>Bacteria</taxon>
        <taxon>Bacillati</taxon>
        <taxon>Actinomycetota</taxon>
        <taxon>Actinomycetes</taxon>
        <taxon>Kitasatosporales</taxon>
        <taxon>Streptomycetaceae</taxon>
        <taxon>Streptomyces</taxon>
    </lineage>
</organism>
<dbReference type="Proteomes" id="UP001501532">
    <property type="component" value="Unassembled WGS sequence"/>
</dbReference>
<dbReference type="RefSeq" id="WP_234513866.1">
    <property type="nucleotide sequence ID" value="NZ_BAAAUF010000045.1"/>
</dbReference>
<reference evidence="3" key="1">
    <citation type="journal article" date="2019" name="Int. J. Syst. Evol. Microbiol.">
        <title>The Global Catalogue of Microorganisms (GCM) 10K type strain sequencing project: providing services to taxonomists for standard genome sequencing and annotation.</title>
        <authorList>
            <consortium name="The Broad Institute Genomics Platform"/>
            <consortium name="The Broad Institute Genome Sequencing Center for Infectious Disease"/>
            <person name="Wu L."/>
            <person name="Ma J."/>
        </authorList>
    </citation>
    <scope>NUCLEOTIDE SEQUENCE [LARGE SCALE GENOMIC DNA]</scope>
    <source>
        <strain evidence="3">JCM 9091</strain>
    </source>
</reference>
<gene>
    <name evidence="2" type="ORF">GCM10010448_45360</name>
</gene>
<feature type="transmembrane region" description="Helical" evidence="1">
    <location>
        <begin position="104"/>
        <end position="122"/>
    </location>
</feature>
<sequence length="178" mass="19296">MTEDARPGLIRVVYFEQTSALMMGAGAVLSEGLLLALISTADRLETLLVGTVAVTLVCLALLPLGFRLPARLRRRYEHAAQMDGLDTPHADQDAARRQSLRRTAVSVSAAACWMVLIGLTFHELMPPVMLVPVAMVQWARSRATTNWERANGAALWQGAPGVLGTRGPVFRVPADYGM</sequence>
<keyword evidence="3" id="KW-1185">Reference proteome</keyword>
<keyword evidence="1" id="KW-0812">Transmembrane</keyword>
<evidence type="ECO:0000256" key="1">
    <source>
        <dbReference type="SAM" id="Phobius"/>
    </source>
</evidence>
<keyword evidence="1" id="KW-1133">Transmembrane helix</keyword>
<proteinExistence type="predicted"/>
<keyword evidence="1" id="KW-0472">Membrane</keyword>
<accession>A0ABP6LR50</accession>
<evidence type="ECO:0000313" key="2">
    <source>
        <dbReference type="EMBL" id="GAA3056927.1"/>
    </source>
</evidence>
<protein>
    <submittedName>
        <fullName evidence="2">Uncharacterized protein</fullName>
    </submittedName>
</protein>
<evidence type="ECO:0000313" key="3">
    <source>
        <dbReference type="Proteomes" id="UP001501532"/>
    </source>
</evidence>
<name>A0ABP6LR50_9ACTN</name>
<comment type="caution">
    <text evidence="2">The sequence shown here is derived from an EMBL/GenBank/DDBJ whole genome shotgun (WGS) entry which is preliminary data.</text>
</comment>
<feature type="transmembrane region" description="Helical" evidence="1">
    <location>
        <begin position="47"/>
        <end position="66"/>
    </location>
</feature>